<dbReference type="Proteomes" id="UP001233999">
    <property type="component" value="Unassembled WGS sequence"/>
</dbReference>
<reference evidence="2" key="1">
    <citation type="journal article" date="2023" name="IScience">
        <title>Live-bearing cockroach genome reveals convergent evolutionary mechanisms linked to viviparity in insects and beyond.</title>
        <authorList>
            <person name="Fouks B."/>
            <person name="Harrison M.C."/>
            <person name="Mikhailova A.A."/>
            <person name="Marchal E."/>
            <person name="English S."/>
            <person name="Carruthers M."/>
            <person name="Jennings E.C."/>
            <person name="Chiamaka E.L."/>
            <person name="Frigard R.A."/>
            <person name="Pippel M."/>
            <person name="Attardo G.M."/>
            <person name="Benoit J.B."/>
            <person name="Bornberg-Bauer E."/>
            <person name="Tobe S.S."/>
        </authorList>
    </citation>
    <scope>NUCLEOTIDE SEQUENCE</scope>
    <source>
        <strain evidence="2">Stay&amp;Tobe</strain>
    </source>
</reference>
<name>A0AAD7ZR67_DIPPU</name>
<feature type="transmembrane region" description="Helical" evidence="1">
    <location>
        <begin position="29"/>
        <end position="53"/>
    </location>
</feature>
<keyword evidence="3" id="KW-1185">Reference proteome</keyword>
<sequence>YTSIFQQEPENLLQDHHSNSGRESLHELIIIQSLILKFKGFSIISCLLFVLVLN</sequence>
<evidence type="ECO:0000313" key="2">
    <source>
        <dbReference type="EMBL" id="KAJ9585090.1"/>
    </source>
</evidence>
<proteinExistence type="predicted"/>
<gene>
    <name evidence="2" type="ORF">L9F63_020568</name>
</gene>
<keyword evidence="1" id="KW-0472">Membrane</keyword>
<protein>
    <submittedName>
        <fullName evidence="2">Uncharacterized protein</fullName>
    </submittedName>
</protein>
<accession>A0AAD7ZR67</accession>
<reference evidence="2" key="2">
    <citation type="submission" date="2023-05" db="EMBL/GenBank/DDBJ databases">
        <authorList>
            <person name="Fouks B."/>
        </authorList>
    </citation>
    <scope>NUCLEOTIDE SEQUENCE</scope>
    <source>
        <strain evidence="2">Stay&amp;Tobe</strain>
        <tissue evidence="2">Testes</tissue>
    </source>
</reference>
<dbReference type="EMBL" id="JASPKZ010007305">
    <property type="protein sequence ID" value="KAJ9585090.1"/>
    <property type="molecule type" value="Genomic_DNA"/>
</dbReference>
<keyword evidence="1" id="KW-1133">Transmembrane helix</keyword>
<dbReference type="AlphaFoldDB" id="A0AAD7ZR67"/>
<organism evidence="2 3">
    <name type="scientific">Diploptera punctata</name>
    <name type="common">Pacific beetle cockroach</name>
    <dbReference type="NCBI Taxonomy" id="6984"/>
    <lineage>
        <taxon>Eukaryota</taxon>
        <taxon>Metazoa</taxon>
        <taxon>Ecdysozoa</taxon>
        <taxon>Arthropoda</taxon>
        <taxon>Hexapoda</taxon>
        <taxon>Insecta</taxon>
        <taxon>Pterygota</taxon>
        <taxon>Neoptera</taxon>
        <taxon>Polyneoptera</taxon>
        <taxon>Dictyoptera</taxon>
        <taxon>Blattodea</taxon>
        <taxon>Blaberoidea</taxon>
        <taxon>Blaberidae</taxon>
        <taxon>Diplopterinae</taxon>
        <taxon>Diploptera</taxon>
    </lineage>
</organism>
<feature type="non-terminal residue" evidence="2">
    <location>
        <position position="1"/>
    </location>
</feature>
<comment type="caution">
    <text evidence="2">The sequence shown here is derived from an EMBL/GenBank/DDBJ whole genome shotgun (WGS) entry which is preliminary data.</text>
</comment>
<evidence type="ECO:0000256" key="1">
    <source>
        <dbReference type="SAM" id="Phobius"/>
    </source>
</evidence>
<evidence type="ECO:0000313" key="3">
    <source>
        <dbReference type="Proteomes" id="UP001233999"/>
    </source>
</evidence>
<feature type="non-terminal residue" evidence="2">
    <location>
        <position position="54"/>
    </location>
</feature>
<keyword evidence="1" id="KW-0812">Transmembrane</keyword>